<dbReference type="UniPathway" id="UPA00359">
    <property type="reaction ID" value="UER00482"/>
</dbReference>
<keyword evidence="8 13" id="KW-0547">Nucleotide-binding</keyword>
<keyword evidence="6 13" id="KW-0441">Lipid A biosynthesis</keyword>
<sequence>MQALVNRLWYDRQAGVHWLLVLLLLPLSGLFYLLTSLRRQLFRLGLKSSARLDVPVIVVGNITVGGSGKTPTVIYLIELLRHNGYRPGVISRGYGVEFTGCKRVIAGMPASEVGDEPAMIVARTQVPMVIGRDRVAAGKALREWQAVDVIISDDGLQHYRLERDIEILVLDGKRRFGNGLLLPAGPLREGRWRQRTVDFTLVNGESAHPEEFEMALAPGNWRSVADGELVSANLTGSPADNPLSESVAIAGIGNPQRFFDTLTHIGVHPVHQHAFDDHQVYSLEAIETVAAGRGVLMTEKDAVKCREFAKSNWCYLPVDAKIAPEFEQQLLTLLRRRENVQQGN</sequence>
<accession>A0A6L7HWA8</accession>
<dbReference type="EMBL" id="WRPA01000005">
    <property type="protein sequence ID" value="MXR68596.1"/>
    <property type="molecule type" value="Genomic_DNA"/>
</dbReference>
<dbReference type="InterPro" id="IPR003758">
    <property type="entry name" value="LpxK"/>
</dbReference>
<evidence type="ECO:0000256" key="14">
    <source>
        <dbReference type="SAM" id="Phobius"/>
    </source>
</evidence>
<evidence type="ECO:0000256" key="6">
    <source>
        <dbReference type="ARBA" id="ARBA00022556"/>
    </source>
</evidence>
<comment type="catalytic activity">
    <reaction evidence="13">
        <text>a lipid A disaccharide + ATP = a lipid IVA + ADP + H(+)</text>
        <dbReference type="Rhea" id="RHEA:67840"/>
        <dbReference type="ChEBI" id="CHEBI:15378"/>
        <dbReference type="ChEBI" id="CHEBI:30616"/>
        <dbReference type="ChEBI" id="CHEBI:176343"/>
        <dbReference type="ChEBI" id="CHEBI:176425"/>
        <dbReference type="ChEBI" id="CHEBI:456216"/>
        <dbReference type="EC" id="2.7.1.130"/>
    </reaction>
</comment>
<keyword evidence="16" id="KW-1185">Reference proteome</keyword>
<dbReference type="SUPFAM" id="SSF52540">
    <property type="entry name" value="P-loop containing nucleoside triphosphate hydrolases"/>
    <property type="match status" value="1"/>
</dbReference>
<keyword evidence="14" id="KW-0472">Membrane</keyword>
<keyword evidence="10 13" id="KW-0067">ATP-binding</keyword>
<evidence type="ECO:0000256" key="2">
    <source>
        <dbReference type="ARBA" id="ARBA00004870"/>
    </source>
</evidence>
<keyword evidence="14" id="KW-0812">Transmembrane</keyword>
<evidence type="ECO:0000256" key="1">
    <source>
        <dbReference type="ARBA" id="ARBA00002274"/>
    </source>
</evidence>
<evidence type="ECO:0000256" key="11">
    <source>
        <dbReference type="ARBA" id="ARBA00023098"/>
    </source>
</evidence>
<feature type="transmembrane region" description="Helical" evidence="14">
    <location>
        <begin position="15"/>
        <end position="34"/>
    </location>
</feature>
<dbReference type="Pfam" id="PF02606">
    <property type="entry name" value="LpxK"/>
    <property type="match status" value="1"/>
</dbReference>
<evidence type="ECO:0000256" key="3">
    <source>
        <dbReference type="ARBA" id="ARBA00012071"/>
    </source>
</evidence>
<evidence type="ECO:0000256" key="7">
    <source>
        <dbReference type="ARBA" id="ARBA00022679"/>
    </source>
</evidence>
<dbReference type="NCBIfam" id="TIGR00682">
    <property type="entry name" value="lpxK"/>
    <property type="match status" value="1"/>
</dbReference>
<dbReference type="PANTHER" id="PTHR42724:SF1">
    <property type="entry name" value="TETRAACYLDISACCHARIDE 4'-KINASE, MITOCHONDRIAL-RELATED"/>
    <property type="match status" value="1"/>
</dbReference>
<evidence type="ECO:0000256" key="5">
    <source>
        <dbReference type="ARBA" id="ARBA00022516"/>
    </source>
</evidence>
<name>A0A6L7HWA8_9GAMM</name>
<keyword evidence="7 13" id="KW-0808">Transferase</keyword>
<comment type="pathway">
    <text evidence="2 13">Glycolipid biosynthesis; lipid IV(A) biosynthesis; lipid IV(A) from (3R)-3-hydroxytetradecanoyl-[acyl-carrier-protein] and UDP-N-acetyl-alpha-D-glucosamine: step 6/6.</text>
</comment>
<evidence type="ECO:0000313" key="15">
    <source>
        <dbReference type="EMBL" id="MXR68596.1"/>
    </source>
</evidence>
<organism evidence="15 16">
    <name type="scientific">Shewanella insulae</name>
    <dbReference type="NCBI Taxonomy" id="2681496"/>
    <lineage>
        <taxon>Bacteria</taxon>
        <taxon>Pseudomonadati</taxon>
        <taxon>Pseudomonadota</taxon>
        <taxon>Gammaproteobacteria</taxon>
        <taxon>Alteromonadales</taxon>
        <taxon>Shewanellaceae</taxon>
        <taxon>Shewanella</taxon>
    </lineage>
</organism>
<comment type="caution">
    <text evidence="15">The sequence shown here is derived from an EMBL/GenBank/DDBJ whole genome shotgun (WGS) entry which is preliminary data.</text>
</comment>
<evidence type="ECO:0000256" key="4">
    <source>
        <dbReference type="ARBA" id="ARBA00016436"/>
    </source>
</evidence>
<dbReference type="GO" id="GO:0009245">
    <property type="term" value="P:lipid A biosynthetic process"/>
    <property type="evidence" value="ECO:0007669"/>
    <property type="project" value="UniProtKB-UniRule"/>
</dbReference>
<dbReference type="InterPro" id="IPR027417">
    <property type="entry name" value="P-loop_NTPase"/>
</dbReference>
<dbReference type="RefSeq" id="WP_160795020.1">
    <property type="nucleotide sequence ID" value="NZ_WRPA01000005.1"/>
</dbReference>
<comment type="similarity">
    <text evidence="13">Belongs to the LpxK family.</text>
</comment>
<dbReference type="GO" id="GO:0009029">
    <property type="term" value="F:lipid-A 4'-kinase activity"/>
    <property type="evidence" value="ECO:0007669"/>
    <property type="project" value="UniProtKB-UniRule"/>
</dbReference>
<evidence type="ECO:0000256" key="13">
    <source>
        <dbReference type="HAMAP-Rule" id="MF_00409"/>
    </source>
</evidence>
<dbReference type="EC" id="2.7.1.130" evidence="3 13"/>
<dbReference type="GO" id="GO:0009244">
    <property type="term" value="P:lipopolysaccharide core region biosynthetic process"/>
    <property type="evidence" value="ECO:0007669"/>
    <property type="project" value="TreeGrafter"/>
</dbReference>
<dbReference type="GO" id="GO:0005524">
    <property type="term" value="F:ATP binding"/>
    <property type="evidence" value="ECO:0007669"/>
    <property type="project" value="UniProtKB-UniRule"/>
</dbReference>
<evidence type="ECO:0000256" key="10">
    <source>
        <dbReference type="ARBA" id="ARBA00022840"/>
    </source>
</evidence>
<keyword evidence="11 13" id="KW-0443">Lipid metabolism</keyword>
<gene>
    <name evidence="13" type="primary">lpxK</name>
    <name evidence="15" type="ORF">GNT65_07910</name>
</gene>
<protein>
    <recommendedName>
        <fullName evidence="4 13">Tetraacyldisaccharide 4'-kinase</fullName>
        <ecNumber evidence="3 13">2.7.1.130</ecNumber>
    </recommendedName>
    <alternativeName>
        <fullName evidence="12 13">Lipid A 4'-kinase</fullName>
    </alternativeName>
</protein>
<comment type="function">
    <text evidence="1 13">Transfers the gamma-phosphate of ATP to the 4'-position of a tetraacyldisaccharide 1-phosphate intermediate (termed DS-1-P) to form tetraacyldisaccharide 1,4'-bis-phosphate (lipid IVA).</text>
</comment>
<proteinExistence type="inferred from homology"/>
<dbReference type="HAMAP" id="MF_00409">
    <property type="entry name" value="LpxK"/>
    <property type="match status" value="1"/>
</dbReference>
<evidence type="ECO:0000256" key="12">
    <source>
        <dbReference type="ARBA" id="ARBA00029757"/>
    </source>
</evidence>
<dbReference type="GO" id="GO:0005886">
    <property type="term" value="C:plasma membrane"/>
    <property type="evidence" value="ECO:0007669"/>
    <property type="project" value="TreeGrafter"/>
</dbReference>
<keyword evidence="9 13" id="KW-0418">Kinase</keyword>
<feature type="binding site" evidence="13">
    <location>
        <begin position="63"/>
        <end position="70"/>
    </location>
    <ligand>
        <name>ATP</name>
        <dbReference type="ChEBI" id="CHEBI:30616"/>
    </ligand>
</feature>
<dbReference type="AlphaFoldDB" id="A0A6L7HWA8"/>
<keyword evidence="14" id="KW-1133">Transmembrane helix</keyword>
<evidence type="ECO:0000313" key="16">
    <source>
        <dbReference type="Proteomes" id="UP000474778"/>
    </source>
</evidence>
<keyword evidence="5 13" id="KW-0444">Lipid biosynthesis</keyword>
<reference evidence="15 16" key="1">
    <citation type="submission" date="2019-12" db="EMBL/GenBank/DDBJ databases">
        <title>Shewanella insulae sp. nov., isolated from a tidal flat.</title>
        <authorList>
            <person name="Yoon J.-H."/>
        </authorList>
    </citation>
    <scope>NUCLEOTIDE SEQUENCE [LARGE SCALE GENOMIC DNA]</scope>
    <source>
        <strain evidence="15 16">JBTF-M18</strain>
    </source>
</reference>
<evidence type="ECO:0000256" key="8">
    <source>
        <dbReference type="ARBA" id="ARBA00022741"/>
    </source>
</evidence>
<dbReference type="PANTHER" id="PTHR42724">
    <property type="entry name" value="TETRAACYLDISACCHARIDE 4'-KINASE"/>
    <property type="match status" value="1"/>
</dbReference>
<evidence type="ECO:0000256" key="9">
    <source>
        <dbReference type="ARBA" id="ARBA00022777"/>
    </source>
</evidence>
<dbReference type="Proteomes" id="UP000474778">
    <property type="component" value="Unassembled WGS sequence"/>
</dbReference>